<sequence>MSQAIFNHLNSNQRTATKYITFQCTNGQPSLSGEQLNIYDYNSSGQQLNGELDLGIFPNLRKITFPQNVRFNILESIDISKNEKLSRIVISGQNQNFLENNSFILLAKEIQLNRIIVSYYVLKQNPSAWEKTENYLRKQTIIPYMAVEDKKVGQLEAEVANLKQSLAQKDQTISQKNQAIAQKDQTIADLNTKTPTLSQFQELSNIALNCNELDFNKLKQEIKRLKLKDFNPYFQKQKNNLEQLTSTAKNKAGESLNGIIDLFLQTNKQIIESENADNNSYSQGQLQGQLVTCKTLLQTKLTTEELQNLLNKQKEFKELEKHAAILQ</sequence>
<dbReference type="EMBL" id="CAJVQA010000949">
    <property type="protein sequence ID" value="CAG8496794.1"/>
    <property type="molecule type" value="Genomic_DNA"/>
</dbReference>
<gene>
    <name evidence="2" type="ORF">CPELLU_LOCUS2253</name>
</gene>
<keyword evidence="3" id="KW-1185">Reference proteome</keyword>
<evidence type="ECO:0000313" key="3">
    <source>
        <dbReference type="Proteomes" id="UP000789759"/>
    </source>
</evidence>
<evidence type="ECO:0000256" key="1">
    <source>
        <dbReference type="SAM" id="Coils"/>
    </source>
</evidence>
<name>A0A9N8ZIC8_9GLOM</name>
<comment type="caution">
    <text evidence="2">The sequence shown here is derived from an EMBL/GenBank/DDBJ whole genome shotgun (WGS) entry which is preliminary data.</text>
</comment>
<dbReference type="Gene3D" id="1.20.5.170">
    <property type="match status" value="1"/>
</dbReference>
<protein>
    <submittedName>
        <fullName evidence="2">5789_t:CDS:1</fullName>
    </submittedName>
</protein>
<proteinExistence type="predicted"/>
<accession>A0A9N8ZIC8</accession>
<evidence type="ECO:0000313" key="2">
    <source>
        <dbReference type="EMBL" id="CAG8496794.1"/>
    </source>
</evidence>
<dbReference type="Proteomes" id="UP000789759">
    <property type="component" value="Unassembled WGS sequence"/>
</dbReference>
<organism evidence="2 3">
    <name type="scientific">Cetraspora pellucida</name>
    <dbReference type="NCBI Taxonomy" id="1433469"/>
    <lineage>
        <taxon>Eukaryota</taxon>
        <taxon>Fungi</taxon>
        <taxon>Fungi incertae sedis</taxon>
        <taxon>Mucoromycota</taxon>
        <taxon>Glomeromycotina</taxon>
        <taxon>Glomeromycetes</taxon>
        <taxon>Diversisporales</taxon>
        <taxon>Gigasporaceae</taxon>
        <taxon>Cetraspora</taxon>
    </lineage>
</organism>
<dbReference type="AlphaFoldDB" id="A0A9N8ZIC8"/>
<keyword evidence="1" id="KW-0175">Coiled coil</keyword>
<feature type="coiled-coil region" evidence="1">
    <location>
        <begin position="145"/>
        <end position="172"/>
    </location>
</feature>
<reference evidence="2" key="1">
    <citation type="submission" date="2021-06" db="EMBL/GenBank/DDBJ databases">
        <authorList>
            <person name="Kallberg Y."/>
            <person name="Tangrot J."/>
            <person name="Rosling A."/>
        </authorList>
    </citation>
    <scope>NUCLEOTIDE SEQUENCE</scope>
    <source>
        <strain evidence="2">FL966</strain>
    </source>
</reference>
<dbReference type="OrthoDB" id="2374186at2759"/>